<sequence length="85" mass="9209">MTVSHNMSTVRKPLLTGATLKVAAHILPDRNCFESALFAPMRSPLIAFSETERFEGACHLSYPLLHALSQPVVTATTCEAICPVP</sequence>
<protein>
    <submittedName>
        <fullName evidence="1">Uncharacterized protein</fullName>
    </submittedName>
</protein>
<organism evidence="1">
    <name type="scientific">Tetraselmis sp. GSL018</name>
    <dbReference type="NCBI Taxonomy" id="582737"/>
    <lineage>
        <taxon>Eukaryota</taxon>
        <taxon>Viridiplantae</taxon>
        <taxon>Chlorophyta</taxon>
        <taxon>core chlorophytes</taxon>
        <taxon>Chlorodendrophyceae</taxon>
        <taxon>Chlorodendrales</taxon>
        <taxon>Chlorodendraceae</taxon>
        <taxon>Tetraselmis</taxon>
    </lineage>
</organism>
<gene>
    <name evidence="1" type="ORF">TSPGSL018_11581</name>
</gene>
<accession>A0A061R2Y3</accession>
<reference evidence="1" key="1">
    <citation type="submission" date="2014-05" db="EMBL/GenBank/DDBJ databases">
        <title>The transcriptome of the halophilic microalga Tetraselmis sp. GSL018 isolated from the Great Salt Lake, Utah.</title>
        <authorList>
            <person name="Jinkerson R.E."/>
            <person name="D'Adamo S."/>
            <person name="Posewitz M.C."/>
        </authorList>
    </citation>
    <scope>NUCLEOTIDE SEQUENCE</scope>
    <source>
        <strain evidence="1">GSL018</strain>
    </source>
</reference>
<name>A0A061R2Y3_9CHLO</name>
<proteinExistence type="predicted"/>
<evidence type="ECO:0000313" key="1">
    <source>
        <dbReference type="EMBL" id="JAC67267.1"/>
    </source>
</evidence>
<dbReference type="EMBL" id="GBEZ01019268">
    <property type="protein sequence ID" value="JAC67267.1"/>
    <property type="molecule type" value="Transcribed_RNA"/>
</dbReference>
<dbReference type="AlphaFoldDB" id="A0A061R2Y3"/>